<proteinExistence type="predicted"/>
<comment type="caution">
    <text evidence="1">The sequence shown here is derived from an EMBL/GenBank/DDBJ whole genome shotgun (WGS) entry which is preliminary data.</text>
</comment>
<name>A0A4C1Z452_EUMVA</name>
<evidence type="ECO:0000313" key="1">
    <source>
        <dbReference type="EMBL" id="GBP81417.1"/>
    </source>
</evidence>
<gene>
    <name evidence="1" type="ORF">EVAR_59419_1</name>
</gene>
<keyword evidence="2" id="KW-1185">Reference proteome</keyword>
<dbReference type="Proteomes" id="UP000299102">
    <property type="component" value="Unassembled WGS sequence"/>
</dbReference>
<organism evidence="1 2">
    <name type="scientific">Eumeta variegata</name>
    <name type="common">Bagworm moth</name>
    <name type="synonym">Eumeta japonica</name>
    <dbReference type="NCBI Taxonomy" id="151549"/>
    <lineage>
        <taxon>Eukaryota</taxon>
        <taxon>Metazoa</taxon>
        <taxon>Ecdysozoa</taxon>
        <taxon>Arthropoda</taxon>
        <taxon>Hexapoda</taxon>
        <taxon>Insecta</taxon>
        <taxon>Pterygota</taxon>
        <taxon>Neoptera</taxon>
        <taxon>Endopterygota</taxon>
        <taxon>Lepidoptera</taxon>
        <taxon>Glossata</taxon>
        <taxon>Ditrysia</taxon>
        <taxon>Tineoidea</taxon>
        <taxon>Psychidae</taxon>
        <taxon>Oiketicinae</taxon>
        <taxon>Eumeta</taxon>
    </lineage>
</organism>
<reference evidence="1 2" key="1">
    <citation type="journal article" date="2019" name="Commun. Biol.">
        <title>The bagworm genome reveals a unique fibroin gene that provides high tensile strength.</title>
        <authorList>
            <person name="Kono N."/>
            <person name="Nakamura H."/>
            <person name="Ohtoshi R."/>
            <person name="Tomita M."/>
            <person name="Numata K."/>
            <person name="Arakawa K."/>
        </authorList>
    </citation>
    <scope>NUCLEOTIDE SEQUENCE [LARGE SCALE GENOMIC DNA]</scope>
</reference>
<sequence length="111" mass="12657">MKGVDVFFKGYGKIPEVSDRAYDKPPVPDIVTALVTSVGRRVFSIQEWVGLRQLDEPTDGESDKKSYASQKIDPHLRRFRNNRMQGGVQFGLFVAHKRVRYFVIFAPGNIL</sequence>
<dbReference type="AlphaFoldDB" id="A0A4C1Z452"/>
<accession>A0A4C1Z452</accession>
<evidence type="ECO:0000313" key="2">
    <source>
        <dbReference type="Proteomes" id="UP000299102"/>
    </source>
</evidence>
<protein>
    <submittedName>
        <fullName evidence="1">Uncharacterized protein</fullName>
    </submittedName>
</protein>
<dbReference type="EMBL" id="BGZK01001510">
    <property type="protein sequence ID" value="GBP81417.1"/>
    <property type="molecule type" value="Genomic_DNA"/>
</dbReference>